<dbReference type="EMBL" id="JAAYQL010000081">
    <property type="protein sequence ID" value="NLK33817.1"/>
    <property type="molecule type" value="Genomic_DNA"/>
</dbReference>
<dbReference type="RefSeq" id="WP_054299053.1">
    <property type="nucleotide sequence ID" value="NZ_CP032683.1"/>
</dbReference>
<dbReference type="KEGG" id="mfz:AOB57_013075"/>
<dbReference type="Proteomes" id="UP000585579">
    <property type="component" value="Unassembled WGS sequence"/>
</dbReference>
<reference evidence="1" key="2">
    <citation type="submission" date="2018-10" db="EMBL/GenBank/DDBJ databases">
        <authorList>
            <person name="Fischer M.A."/>
            <person name="Kern T."/>
            <person name="Deppenmeier U."/>
            <person name="Schmitz R.A."/>
            <person name="Rother M."/>
        </authorList>
    </citation>
    <scope>NUCLEOTIDE SEQUENCE</scope>
    <source>
        <strain evidence="1">E03.2</strain>
    </source>
</reference>
<organism evidence="1 3">
    <name type="scientific">Methanosarcina flavescens</name>
    <dbReference type="NCBI Taxonomy" id="1715806"/>
    <lineage>
        <taxon>Archaea</taxon>
        <taxon>Methanobacteriati</taxon>
        <taxon>Methanobacteriota</taxon>
        <taxon>Stenosarchaea group</taxon>
        <taxon>Methanomicrobia</taxon>
        <taxon>Methanosarcinales</taxon>
        <taxon>Methanosarcinaceae</taxon>
        <taxon>Methanosarcina</taxon>
    </lineage>
</organism>
<reference evidence="1 3" key="1">
    <citation type="journal article" date="2016" name="Int. J. Syst. Evol. Microbiol.">
        <title>Methanosarcina flavescens sp. nov., a methanogenic archaeon isolated from a full-scale anaerobic digester.</title>
        <authorList>
            <person name="Kern T."/>
            <person name="Fischer M.A."/>
            <person name="Deppenmeier U."/>
            <person name="Schmitz R.A."/>
            <person name="Rother M."/>
        </authorList>
    </citation>
    <scope>NUCLEOTIDE SEQUENCE [LARGE SCALE GENOMIC DNA]</scope>
    <source>
        <strain evidence="1 3">E03.2</strain>
    </source>
</reference>
<dbReference type="Proteomes" id="UP000053087">
    <property type="component" value="Chromosome"/>
</dbReference>
<dbReference type="GeneID" id="53689053"/>
<proteinExistence type="predicted"/>
<name>A0A660HUN3_9EURY</name>
<accession>A0A660HUN3</accession>
<sequence>MPRPIFSAQFRTYGEWLKAGDRTSKYAQEIIRKHKVFPDRNLKFLNSLKISDIDLSLKPVSALTEKEFTERGESLKVLKIMRNEGLTLSKSIEKAKEYGYNPSEKSVRKSLGNVLYKTGKGWKARKTDRIEVRMNIYSNGTEETITLTNSKDRTLIGKYFNDVKKLLHGQLDEKAFKKLYRRKVIVDAKGNKWSLETSRKDIEIIETANPNDVYRVIYGTR</sequence>
<keyword evidence="3" id="KW-1185">Reference proteome</keyword>
<protein>
    <submittedName>
        <fullName evidence="1">Uncharacterized protein</fullName>
    </submittedName>
</protein>
<reference evidence="2 4" key="3">
    <citation type="journal article" date="2020" name="Biotechnol. Biofuels">
        <title>New insights from the biogas microbiome by comprehensive genome-resolved metagenomics of nearly 1600 species originating from multiple anaerobic digesters.</title>
        <authorList>
            <person name="Campanaro S."/>
            <person name="Treu L."/>
            <person name="Rodriguez-R L.M."/>
            <person name="Kovalovszki A."/>
            <person name="Ziels R.M."/>
            <person name="Maus I."/>
            <person name="Zhu X."/>
            <person name="Kougias P.G."/>
            <person name="Basile A."/>
            <person name="Luo G."/>
            <person name="Schluter A."/>
            <person name="Konstantinidis K.T."/>
            <person name="Angelidaki I."/>
        </authorList>
    </citation>
    <scope>NUCLEOTIDE SEQUENCE [LARGE SCALE GENOMIC DNA]</scope>
    <source>
        <strain evidence="2">AS22ysBPME_46</strain>
    </source>
</reference>
<dbReference type="AlphaFoldDB" id="A0A660HUN3"/>
<evidence type="ECO:0000313" key="1">
    <source>
        <dbReference type="EMBL" id="AYK15993.1"/>
    </source>
</evidence>
<evidence type="ECO:0000313" key="4">
    <source>
        <dbReference type="Proteomes" id="UP000585579"/>
    </source>
</evidence>
<dbReference type="EMBL" id="CP032683">
    <property type="protein sequence ID" value="AYK15993.1"/>
    <property type="molecule type" value="Genomic_DNA"/>
</dbReference>
<evidence type="ECO:0000313" key="2">
    <source>
        <dbReference type="EMBL" id="NLK33817.1"/>
    </source>
</evidence>
<gene>
    <name evidence="1" type="ORF">AOB57_013075</name>
    <name evidence="2" type="ORF">GX302_13665</name>
</gene>
<evidence type="ECO:0000313" key="3">
    <source>
        <dbReference type="Proteomes" id="UP000053087"/>
    </source>
</evidence>
<dbReference type="OrthoDB" id="142291at2157"/>